<sequence length="1260" mass="144451">MPDVQDWLEQLQQLLQTASNDFDNEHNDMIHTLLSQLEANDDGSTAKIAELEALIKSKDTELTVCRSWKEVCMETLEETDIPQPLHSVTSSTVYAWLMNTQVMDKIQASTGKVKISMQELALKKKELGGTDMQLSKSRREVEDLRKVIVTKEHDLEADAKLLSTLSNQSEQLDWDLQTKTKSLTARQSIVDQRQKDLDHLIQKGKGQQTMINNLKKEYEEQCTSINAKSQEKRRLEEAIGRIKREIGEAGLTVIALRKQVSLDVDSAKAAQADFNAIREDIQDRCDTFGVKLVCEAGITVTSFLKCVADQLLDQSVRLKRHGEQQSVDITTLQRRNFKLVADLTQREHDCSAGEERLRLFEKAAVADQARLRKEHEETQTSLNSRWSIKYSQAKSDLTTAHNTAIEVRRTAHNTVMEELRTEHNTATKELRMEHNTVMEELRTAHEAAMEELRTKHIQATTNVQDRLRSELEEAHSRTKADLQNSHQDELTMIGEEYRQAQSRANDDWVRKLEEARASTKAALEEVHNAEIQSLREQHSQAEASANQALHTKLEEARASTKTTLEGAHKVEIEHLRKQHSEAEARTKQAAELKLEEVRASTKTILEGAHKVEIEHLRKQHSEAEARTKQAAELKLEEACTETTASLEKAHKVELQHLREQYSQAEARTNQAAELKLGEACTETKASLEKAHKVELQHLREQHSQAEASLETELAARYQRKLEQAQSDHEIAKEALVHECTKKLNDFAASHQATEKELAQQWEWKLEQAQSDHEIAKEALVHEWTKELNDFAASHQATEKELAQQWERKLNKAHTDHKTTKEALVHEWTKKLKDSAASHQATKQELAQQWQRKLNEAHTGHETTHEALVHEWTKKLNDSAASHQATKQELAQQWQGKLNEAHTGHQAVKKKLIQHWESKLNDANASHKTKEAKLEQIWERKLNEANTGHQEAKKKLTQEWESTLNGANAKFKSNGEKLVQEWRAKLRKEEHDNDAAAEKREEQWHTAWNKLRSQHQEAKDNINQELNDARTAADTQKKDLEQKIERNLATYRDELRDLRQAAIEKEQQTRSILQQEYDGKLKKSQAGMQQEVQQLKTSVTKAKASQAAHSKLQTLLLDVFFENSEGMSKDEAKKNHTDVAKLQDLQVQLTEYRDMTLKMQDVCKRFAGIKDENDMLWETLTAACTEFFLLADLTDQMLVYWDSGRPEVALEARRRLNEWEKQKQEYAARNTVGGGSSKRPRSPTHVDTPRQRARTDGDVDV</sequence>
<dbReference type="OrthoDB" id="2289094at2759"/>
<name>N1PTX1_DOTSN</name>
<keyword evidence="4" id="KW-1185">Reference proteome</keyword>
<dbReference type="HOGENOM" id="CLU_264918_0_0_1"/>
<dbReference type="EMBL" id="KB446538">
    <property type="protein sequence ID" value="EME45864.1"/>
    <property type="molecule type" value="Genomic_DNA"/>
</dbReference>
<reference evidence="4" key="1">
    <citation type="journal article" date="2012" name="PLoS Genet.">
        <title>The genomes of the fungal plant pathogens Cladosporium fulvum and Dothistroma septosporum reveal adaptation to different hosts and lifestyles but also signatures of common ancestry.</title>
        <authorList>
            <person name="de Wit P.J.G.M."/>
            <person name="van der Burgt A."/>
            <person name="Oekmen B."/>
            <person name="Stergiopoulos I."/>
            <person name="Abd-Elsalam K.A."/>
            <person name="Aerts A.L."/>
            <person name="Bahkali A.H."/>
            <person name="Beenen H.G."/>
            <person name="Chettri P."/>
            <person name="Cox M.P."/>
            <person name="Datema E."/>
            <person name="de Vries R.P."/>
            <person name="Dhillon B."/>
            <person name="Ganley A.R."/>
            <person name="Griffiths S.A."/>
            <person name="Guo Y."/>
            <person name="Hamelin R.C."/>
            <person name="Henrissat B."/>
            <person name="Kabir M.S."/>
            <person name="Jashni M.K."/>
            <person name="Kema G."/>
            <person name="Klaubauf S."/>
            <person name="Lapidus A."/>
            <person name="Levasseur A."/>
            <person name="Lindquist E."/>
            <person name="Mehrabi R."/>
            <person name="Ohm R.A."/>
            <person name="Owen T.J."/>
            <person name="Salamov A."/>
            <person name="Schwelm A."/>
            <person name="Schijlen E."/>
            <person name="Sun H."/>
            <person name="van den Burg H.A."/>
            <person name="van Ham R.C.H.J."/>
            <person name="Zhang S."/>
            <person name="Goodwin S.B."/>
            <person name="Grigoriev I.V."/>
            <person name="Collemare J."/>
            <person name="Bradshaw R.E."/>
        </authorList>
    </citation>
    <scope>NUCLEOTIDE SEQUENCE [LARGE SCALE GENOMIC DNA]</scope>
    <source>
        <strain evidence="4">NZE10 / CBS 128990</strain>
    </source>
</reference>
<evidence type="ECO:0000313" key="3">
    <source>
        <dbReference type="EMBL" id="EME45864.1"/>
    </source>
</evidence>
<evidence type="ECO:0000256" key="1">
    <source>
        <dbReference type="SAM" id="Coils"/>
    </source>
</evidence>
<evidence type="ECO:0000256" key="2">
    <source>
        <dbReference type="SAM" id="MobiDB-lite"/>
    </source>
</evidence>
<evidence type="ECO:0000313" key="4">
    <source>
        <dbReference type="Proteomes" id="UP000016933"/>
    </source>
</evidence>
<dbReference type="eggNOG" id="ENOG502RYNN">
    <property type="taxonomic scope" value="Eukaryota"/>
</dbReference>
<gene>
    <name evidence="3" type="ORF">DOTSEDRAFT_79711</name>
</gene>
<protein>
    <submittedName>
        <fullName evidence="3">Uncharacterized protein</fullName>
    </submittedName>
</protein>
<dbReference type="AlphaFoldDB" id="N1PTX1"/>
<organism evidence="3 4">
    <name type="scientific">Dothistroma septosporum (strain NZE10 / CBS 128990)</name>
    <name type="common">Red band needle blight fungus</name>
    <name type="synonym">Mycosphaerella pini</name>
    <dbReference type="NCBI Taxonomy" id="675120"/>
    <lineage>
        <taxon>Eukaryota</taxon>
        <taxon>Fungi</taxon>
        <taxon>Dikarya</taxon>
        <taxon>Ascomycota</taxon>
        <taxon>Pezizomycotina</taxon>
        <taxon>Dothideomycetes</taxon>
        <taxon>Dothideomycetidae</taxon>
        <taxon>Mycosphaerellales</taxon>
        <taxon>Mycosphaerellaceae</taxon>
        <taxon>Dothistroma</taxon>
    </lineage>
</organism>
<dbReference type="STRING" id="675120.N1PTX1"/>
<dbReference type="Proteomes" id="UP000016933">
    <property type="component" value="Unassembled WGS sequence"/>
</dbReference>
<feature type="region of interest" description="Disordered" evidence="2">
    <location>
        <begin position="1220"/>
        <end position="1260"/>
    </location>
</feature>
<reference evidence="3 4" key="2">
    <citation type="journal article" date="2012" name="PLoS Pathog.">
        <title>Diverse lifestyles and strategies of plant pathogenesis encoded in the genomes of eighteen Dothideomycetes fungi.</title>
        <authorList>
            <person name="Ohm R.A."/>
            <person name="Feau N."/>
            <person name="Henrissat B."/>
            <person name="Schoch C.L."/>
            <person name="Horwitz B.A."/>
            <person name="Barry K.W."/>
            <person name="Condon B.J."/>
            <person name="Copeland A.C."/>
            <person name="Dhillon B."/>
            <person name="Glaser F."/>
            <person name="Hesse C.N."/>
            <person name="Kosti I."/>
            <person name="LaButti K."/>
            <person name="Lindquist E.A."/>
            <person name="Lucas S."/>
            <person name="Salamov A.A."/>
            <person name="Bradshaw R.E."/>
            <person name="Ciuffetti L."/>
            <person name="Hamelin R.C."/>
            <person name="Kema G.H.J."/>
            <person name="Lawrence C."/>
            <person name="Scott J.A."/>
            <person name="Spatafora J.W."/>
            <person name="Turgeon B.G."/>
            <person name="de Wit P.J.G.M."/>
            <person name="Zhong S."/>
            <person name="Goodwin S.B."/>
            <person name="Grigoriev I.V."/>
        </authorList>
    </citation>
    <scope>NUCLEOTIDE SEQUENCE [LARGE SCALE GENOMIC DNA]</scope>
    <source>
        <strain evidence="4">NZE10 / CBS 128990</strain>
    </source>
</reference>
<accession>N1PTX1</accession>
<feature type="coiled-coil region" evidence="1">
    <location>
        <begin position="509"/>
        <end position="734"/>
    </location>
</feature>
<dbReference type="OMA" id="ELAQQWE"/>
<keyword evidence="1" id="KW-0175">Coiled coil</keyword>
<feature type="compositionally biased region" description="Basic and acidic residues" evidence="2">
    <location>
        <begin position="1246"/>
        <end position="1260"/>
    </location>
</feature>
<proteinExistence type="predicted"/>
<feature type="coiled-coil region" evidence="1">
    <location>
        <begin position="211"/>
        <end position="245"/>
    </location>
</feature>
<feature type="coiled-coil region" evidence="1">
    <location>
        <begin position="978"/>
        <end position="1067"/>
    </location>
</feature>